<sequence>MKKYKKFMNNPKTKRFCRMMIGEKVYGFYRIFAIYFLTHECATLKQWEIVLYLPS</sequence>
<organism evidence="1 2">
    <name type="scientific">Anaerotruncus colihominis DSM 17241</name>
    <dbReference type="NCBI Taxonomy" id="445972"/>
    <lineage>
        <taxon>Bacteria</taxon>
        <taxon>Bacillati</taxon>
        <taxon>Bacillota</taxon>
        <taxon>Clostridia</taxon>
        <taxon>Eubacteriales</taxon>
        <taxon>Oscillospiraceae</taxon>
        <taxon>Anaerotruncus</taxon>
    </lineage>
</organism>
<dbReference type="EMBL" id="ABGD02000006">
    <property type="protein sequence ID" value="EDS12597.1"/>
    <property type="molecule type" value="Genomic_DNA"/>
</dbReference>
<evidence type="ECO:0000313" key="1">
    <source>
        <dbReference type="EMBL" id="EDS12597.1"/>
    </source>
</evidence>
<accession>B0P7U4</accession>
<proteinExistence type="predicted"/>
<reference evidence="1" key="1">
    <citation type="submission" date="2007-11" db="EMBL/GenBank/DDBJ databases">
        <authorList>
            <person name="Fulton L."/>
            <person name="Clifton S."/>
            <person name="Fulton B."/>
            <person name="Xu J."/>
            <person name="Minx P."/>
            <person name="Pepin K.H."/>
            <person name="Johnson M."/>
            <person name="Thiruvilangam P."/>
            <person name="Bhonagiri V."/>
            <person name="Nash W.E."/>
            <person name="Mardis E.R."/>
            <person name="Wilson R.K."/>
        </authorList>
    </citation>
    <scope>NUCLEOTIDE SEQUENCE [LARGE SCALE GENOMIC DNA]</scope>
    <source>
        <strain evidence="1">DSM 17241</strain>
    </source>
</reference>
<keyword evidence="2" id="KW-1185">Reference proteome</keyword>
<dbReference type="HOGENOM" id="CLU_3021706_0_0_9"/>
<name>B0P7U4_9FIRM</name>
<dbReference type="AlphaFoldDB" id="B0P7U4"/>
<dbReference type="Proteomes" id="UP000003803">
    <property type="component" value="Unassembled WGS sequence"/>
</dbReference>
<evidence type="ECO:0000313" key="2">
    <source>
        <dbReference type="Proteomes" id="UP000003803"/>
    </source>
</evidence>
<gene>
    <name evidence="1" type="ORF">ANACOL_00833</name>
</gene>
<reference evidence="1" key="2">
    <citation type="submission" date="2013-09" db="EMBL/GenBank/DDBJ databases">
        <title>Draft genome sequence of Anaerotruncus colihominis(DSM 17241).</title>
        <authorList>
            <person name="Sudarsanam P."/>
            <person name="Ley R."/>
            <person name="Guruge J."/>
            <person name="Turnbaugh P.J."/>
            <person name="Mahowald M."/>
            <person name="Liep D."/>
            <person name="Gordon J."/>
        </authorList>
    </citation>
    <scope>NUCLEOTIDE SEQUENCE</scope>
    <source>
        <strain evidence="1">DSM 17241</strain>
    </source>
</reference>
<comment type="caution">
    <text evidence="1">The sequence shown here is derived from an EMBL/GenBank/DDBJ whole genome shotgun (WGS) entry which is preliminary data.</text>
</comment>
<protein>
    <submittedName>
        <fullName evidence="1">Uncharacterized protein</fullName>
    </submittedName>
</protein>